<evidence type="ECO:0000313" key="2">
    <source>
        <dbReference type="EMBL" id="MFC4767048.1"/>
    </source>
</evidence>
<organism evidence="2 3">
    <name type="scientific">Effusibacillus consociatus</name>
    <dbReference type="NCBI Taxonomy" id="1117041"/>
    <lineage>
        <taxon>Bacteria</taxon>
        <taxon>Bacillati</taxon>
        <taxon>Bacillota</taxon>
        <taxon>Bacilli</taxon>
        <taxon>Bacillales</taxon>
        <taxon>Alicyclobacillaceae</taxon>
        <taxon>Effusibacillus</taxon>
    </lineage>
</organism>
<dbReference type="PROSITE" id="PS52034">
    <property type="entry name" value="PEPTIDASE_M32"/>
    <property type="match status" value="1"/>
</dbReference>
<dbReference type="PIRSF" id="PIRSF006615">
    <property type="entry name" value="Zn_crbxpep_Taq"/>
    <property type="match status" value="1"/>
</dbReference>
<dbReference type="EC" id="3.4.17.19" evidence="1"/>
<keyword evidence="1 2" id="KW-0378">Hydrolase</keyword>
<keyword evidence="1 2" id="KW-0121">Carboxypeptidase</keyword>
<dbReference type="RefSeq" id="WP_380024933.1">
    <property type="nucleotide sequence ID" value="NZ_JBHSHC010000044.1"/>
</dbReference>
<reference evidence="3" key="1">
    <citation type="journal article" date="2019" name="Int. J. Syst. Evol. Microbiol.">
        <title>The Global Catalogue of Microorganisms (GCM) 10K type strain sequencing project: providing services to taxonomists for standard genome sequencing and annotation.</title>
        <authorList>
            <consortium name="The Broad Institute Genomics Platform"/>
            <consortium name="The Broad Institute Genome Sequencing Center for Infectious Disease"/>
            <person name="Wu L."/>
            <person name="Ma J."/>
        </authorList>
    </citation>
    <scope>NUCLEOTIDE SEQUENCE [LARGE SCALE GENOMIC DNA]</scope>
    <source>
        <strain evidence="3">WYCCWR 12678</strain>
    </source>
</reference>
<dbReference type="CDD" id="cd06460">
    <property type="entry name" value="M32_Taq"/>
    <property type="match status" value="1"/>
</dbReference>
<gene>
    <name evidence="2" type="ORF">ACFO8Q_06665</name>
</gene>
<evidence type="ECO:0000256" key="1">
    <source>
        <dbReference type="PIRNR" id="PIRNR006615"/>
    </source>
</evidence>
<dbReference type="InterPro" id="IPR001333">
    <property type="entry name" value="Peptidase_M32_Taq"/>
</dbReference>
<comment type="function">
    <text evidence="1">Broad specificity carboxypetidase that releases amino acids sequentially from the C-terminus, including neutral, aromatic, polar and basic residues.</text>
</comment>
<proteinExistence type="inferred from homology"/>
<dbReference type="Pfam" id="PF02074">
    <property type="entry name" value="Peptidase_M32"/>
    <property type="match status" value="1"/>
</dbReference>
<dbReference type="Gene3D" id="1.10.1370.30">
    <property type="match status" value="1"/>
</dbReference>
<accession>A0ABV9PZB1</accession>
<name>A0ABV9PZB1_9BACL</name>
<dbReference type="EMBL" id="JBHSHC010000044">
    <property type="protein sequence ID" value="MFC4767048.1"/>
    <property type="molecule type" value="Genomic_DNA"/>
</dbReference>
<dbReference type="PANTHER" id="PTHR34217">
    <property type="entry name" value="METAL-DEPENDENT CARBOXYPEPTIDASE"/>
    <property type="match status" value="1"/>
</dbReference>
<comment type="caution">
    <text evidence="2">The sequence shown here is derived from an EMBL/GenBank/DDBJ whole genome shotgun (WGS) entry which is preliminary data.</text>
</comment>
<keyword evidence="1" id="KW-0645">Protease</keyword>
<dbReference type="Proteomes" id="UP001596002">
    <property type="component" value="Unassembled WGS sequence"/>
</dbReference>
<comment type="similarity">
    <text evidence="1">Belongs to the peptidase M32 family.</text>
</comment>
<dbReference type="PANTHER" id="PTHR34217:SF1">
    <property type="entry name" value="CARBOXYPEPTIDASE 1"/>
    <property type="match status" value="1"/>
</dbReference>
<comment type="catalytic activity">
    <reaction evidence="1">
        <text>Release of a C-terminal amino acid with broad specificity, except for -Pro.</text>
        <dbReference type="EC" id="3.4.17.19"/>
    </reaction>
</comment>
<dbReference type="PRINTS" id="PR00998">
    <property type="entry name" value="CRBOXYPTASET"/>
</dbReference>
<dbReference type="GO" id="GO:0004180">
    <property type="term" value="F:carboxypeptidase activity"/>
    <property type="evidence" value="ECO:0007669"/>
    <property type="project" value="UniProtKB-KW"/>
</dbReference>
<keyword evidence="1" id="KW-0482">Metalloprotease</keyword>
<keyword evidence="1" id="KW-0479">Metal-binding</keyword>
<sequence>MAKDLQSTVQAFRSFTRRMQDYREAIGVLGWDLRTGAPKKGRTQRSEVIGTLSTDLFKMGISGEMKEFLVELSEPDTYEKLDPITRGIVRECKKQYEKSQLIPPQLYQEYVVLTTKSETAWEEARKKNDFAAFHPYLEKILDYNKQFIDIWGYQGHRYNTLLDHYEPGISVETLDLLFADLRTKSVALLQAIQDRGQATDASFFEKTFPVDDQRRFSEFVLRKIGYDFEAGRLDQSAHPFATGLNPGDVRVTTRFHPNDFRSALFGSIHEAGHAIYEQNISQELIGTLLSEGASMGIHESQSRFLENIIGRSHEFWTCFYDDLSEFFPEQFKRVDLDEFYRAINQVQPSLIRVEADELTYNLHIMLRYELEKALIGGDLAVADLPAAWNEKMKDYLGIVPPNDADGVLQDVHWSGGAFGYFPSYSLGNIYAAQFEAALRRDLPDYKESIKRGEFSAIKSWLNDKIHKHGKLLEPKEILSSVTGESINSKYLVEYLENKYTMVYGL</sequence>
<keyword evidence="3" id="KW-1185">Reference proteome</keyword>
<protein>
    <recommendedName>
        <fullName evidence="1">Metal-dependent carboxypeptidase</fullName>
        <ecNumber evidence="1">3.4.17.19</ecNumber>
    </recommendedName>
</protein>
<evidence type="ECO:0000313" key="3">
    <source>
        <dbReference type="Proteomes" id="UP001596002"/>
    </source>
</evidence>
<dbReference type="SUPFAM" id="SSF55486">
    <property type="entry name" value="Metalloproteases ('zincins'), catalytic domain"/>
    <property type="match status" value="1"/>
</dbReference>